<feature type="region of interest" description="Disordered" evidence="1">
    <location>
        <begin position="832"/>
        <end position="852"/>
    </location>
</feature>
<feature type="compositionally biased region" description="Basic residues" evidence="1">
    <location>
        <begin position="47"/>
        <end position="58"/>
    </location>
</feature>
<dbReference type="InterPro" id="IPR046539">
    <property type="entry name" value="DUF6604"/>
</dbReference>
<dbReference type="OrthoDB" id="5238236at2759"/>
<dbReference type="PANTHER" id="PTHR38795">
    <property type="entry name" value="DUF6604 DOMAIN-CONTAINING PROTEIN"/>
    <property type="match status" value="1"/>
</dbReference>
<keyword evidence="4" id="KW-1185">Reference proteome</keyword>
<gene>
    <name evidence="3" type="ORF">FZEAL_5159</name>
</gene>
<comment type="caution">
    <text evidence="3">The sequence shown here is derived from an EMBL/GenBank/DDBJ whole genome shotgun (WGS) entry which is preliminary data.</text>
</comment>
<feature type="region of interest" description="Disordered" evidence="1">
    <location>
        <begin position="32"/>
        <end position="72"/>
    </location>
</feature>
<dbReference type="Proteomes" id="UP000635477">
    <property type="component" value="Unassembled WGS sequence"/>
</dbReference>
<evidence type="ECO:0000256" key="1">
    <source>
        <dbReference type="SAM" id="MobiDB-lite"/>
    </source>
</evidence>
<feature type="compositionally biased region" description="Polar residues" evidence="1">
    <location>
        <begin position="62"/>
        <end position="72"/>
    </location>
</feature>
<proteinExistence type="predicted"/>
<name>A0A8H4UKE4_9HYPO</name>
<evidence type="ECO:0000313" key="3">
    <source>
        <dbReference type="EMBL" id="KAF4978473.1"/>
    </source>
</evidence>
<organism evidence="3 4">
    <name type="scientific">Fusarium zealandicum</name>
    <dbReference type="NCBI Taxonomy" id="1053134"/>
    <lineage>
        <taxon>Eukaryota</taxon>
        <taxon>Fungi</taxon>
        <taxon>Dikarya</taxon>
        <taxon>Ascomycota</taxon>
        <taxon>Pezizomycotina</taxon>
        <taxon>Sordariomycetes</taxon>
        <taxon>Hypocreomycetidae</taxon>
        <taxon>Hypocreales</taxon>
        <taxon>Nectriaceae</taxon>
        <taxon>Fusarium</taxon>
        <taxon>Fusarium staphyleae species complex</taxon>
    </lineage>
</organism>
<protein>
    <recommendedName>
        <fullName evidence="2">DUF6604 domain-containing protein</fullName>
    </recommendedName>
</protein>
<feature type="compositionally biased region" description="Basic and acidic residues" evidence="1">
    <location>
        <begin position="843"/>
        <end position="852"/>
    </location>
</feature>
<feature type="domain" description="DUF6604" evidence="2">
    <location>
        <begin position="11"/>
        <end position="268"/>
    </location>
</feature>
<evidence type="ECO:0000259" key="2">
    <source>
        <dbReference type="Pfam" id="PF20253"/>
    </source>
</evidence>
<dbReference type="PANTHER" id="PTHR38795:SF1">
    <property type="entry name" value="DUF6604 DOMAIN-CONTAINING PROTEIN"/>
    <property type="match status" value="1"/>
</dbReference>
<evidence type="ECO:0000313" key="4">
    <source>
        <dbReference type="Proteomes" id="UP000635477"/>
    </source>
</evidence>
<dbReference type="Pfam" id="PF20253">
    <property type="entry name" value="DUF6604"/>
    <property type="match status" value="1"/>
</dbReference>
<dbReference type="AlphaFoldDB" id="A0A8H4UKE4"/>
<accession>A0A8H4UKE4</accession>
<feature type="compositionally biased region" description="Polar residues" evidence="1">
    <location>
        <begin position="32"/>
        <end position="41"/>
    </location>
</feature>
<reference evidence="3" key="2">
    <citation type="submission" date="2020-05" db="EMBL/GenBank/DDBJ databases">
        <authorList>
            <person name="Kim H.-S."/>
            <person name="Proctor R.H."/>
            <person name="Brown D.W."/>
        </authorList>
    </citation>
    <scope>NUCLEOTIDE SEQUENCE</scope>
    <source>
        <strain evidence="3">NRRL 22465</strain>
    </source>
</reference>
<dbReference type="EMBL" id="JABEYC010000366">
    <property type="protein sequence ID" value="KAF4978473.1"/>
    <property type="molecule type" value="Genomic_DNA"/>
</dbReference>
<reference evidence="3" key="1">
    <citation type="journal article" date="2020" name="BMC Genomics">
        <title>Correction to: Identification and distribution of gene clusters required for synthesis of sphingolipid metabolism inhibitors in diverse species of the filamentous fungus Fusarium.</title>
        <authorList>
            <person name="Kim H.S."/>
            <person name="Lohmar J.M."/>
            <person name="Busman M."/>
            <person name="Brown D.W."/>
            <person name="Naumann T.A."/>
            <person name="Divon H.H."/>
            <person name="Lysoe E."/>
            <person name="Uhlig S."/>
            <person name="Proctor R.H."/>
        </authorList>
    </citation>
    <scope>NUCLEOTIDE SEQUENCE</scope>
    <source>
        <strain evidence="3">NRRL 22465</strain>
    </source>
</reference>
<sequence>MLPSSLKTIYQQYKADTDSIAAWLATTANDNGYTENVSGSHNPAAKSARKKGKSRKNGKASQQPQSGKPASKTSYVIKIRDFEPMASYVANLASVSVPEHFAVALERVIWVRKSFSDRLTACGARPNSASKDRHSYFVGVLEKVRDCLKPLMSAGVFGTSKPAAQDSKDYLKNMFNVLDVYTPSEAFLNAPDVTVPKSTTEDKYTAEQDDSLEHAIFALFALLDDYETLSKEIESLWVRYGAGSLDLAAVSVATNTAFELARSMEDETKQLLDTHGGAANLAIAYFIGICNASGIDAQDTELSGDPYNMKAYHLAKRCLANGISLLGSYANSINDHIIVNNYNGSFGWYDEMVFPSGQTNRQRWTQDSTAFFEMIPDLHFLSSNMGRGAKIEDELIRGVGPLLDEDSDDPVPLWLSFAMQTTIEVLQRFGPNCGRGFDQMKQESFRMKKAMFDIPTSSTERDKVLSVATKWDKDPIWACRETMIRQGLLPGKNPPEFKFLHRNPIHCGLLIHNMRATFHLSGVRYAAVPGGLMCTTQLYHALRHEKLLPEPAVWDDLEAFWKMQGNSAFFVGNPPTTREGYFNNYCLSIGVSASNFAPAKRKGNGKGKGKVNVNTANRRNMKFNGWVSLTMHRRLVPVDERPPLSAELLEGILVEGRRHEMMDGKGHIQPGLKEREKNEKPGAVNLSPAGLINKLASEIQAEIPLIAFDYFTMHNTAWTLLKQLKEEFTRIHGAEFLQYIPQEDKLPYVVGYTFSTAAGRKGLQDKDLAEPIDTLLNAAAEVTSEFLIKGHGRVVDDRSKAKVEPEEVADLEFRDFDPWRMEKLKSEIRKMRSTREDMDEELEARVHDCLTQ</sequence>